<proteinExistence type="predicted"/>
<name>A0A4S8MKX4_DENBC</name>
<organism evidence="1 2">
    <name type="scientific">Dendrothele bispora (strain CBS 962.96)</name>
    <dbReference type="NCBI Taxonomy" id="1314807"/>
    <lineage>
        <taxon>Eukaryota</taxon>
        <taxon>Fungi</taxon>
        <taxon>Dikarya</taxon>
        <taxon>Basidiomycota</taxon>
        <taxon>Agaricomycotina</taxon>
        <taxon>Agaricomycetes</taxon>
        <taxon>Agaricomycetidae</taxon>
        <taxon>Agaricales</taxon>
        <taxon>Agaricales incertae sedis</taxon>
        <taxon>Dendrothele</taxon>
    </lineage>
</organism>
<accession>A0A4S8MKX4</accession>
<protein>
    <submittedName>
        <fullName evidence="1">Uncharacterized protein</fullName>
    </submittedName>
</protein>
<evidence type="ECO:0000313" key="2">
    <source>
        <dbReference type="Proteomes" id="UP000297245"/>
    </source>
</evidence>
<evidence type="ECO:0000313" key="1">
    <source>
        <dbReference type="EMBL" id="THV03445.1"/>
    </source>
</evidence>
<reference evidence="1 2" key="1">
    <citation type="journal article" date="2019" name="Nat. Ecol. Evol.">
        <title>Megaphylogeny resolves global patterns of mushroom evolution.</title>
        <authorList>
            <person name="Varga T."/>
            <person name="Krizsan K."/>
            <person name="Foldi C."/>
            <person name="Dima B."/>
            <person name="Sanchez-Garcia M."/>
            <person name="Sanchez-Ramirez S."/>
            <person name="Szollosi G.J."/>
            <person name="Szarkandi J.G."/>
            <person name="Papp V."/>
            <person name="Albert L."/>
            <person name="Andreopoulos W."/>
            <person name="Angelini C."/>
            <person name="Antonin V."/>
            <person name="Barry K.W."/>
            <person name="Bougher N.L."/>
            <person name="Buchanan P."/>
            <person name="Buyck B."/>
            <person name="Bense V."/>
            <person name="Catcheside P."/>
            <person name="Chovatia M."/>
            <person name="Cooper J."/>
            <person name="Damon W."/>
            <person name="Desjardin D."/>
            <person name="Finy P."/>
            <person name="Geml J."/>
            <person name="Haridas S."/>
            <person name="Hughes K."/>
            <person name="Justo A."/>
            <person name="Karasinski D."/>
            <person name="Kautmanova I."/>
            <person name="Kiss B."/>
            <person name="Kocsube S."/>
            <person name="Kotiranta H."/>
            <person name="LaButti K.M."/>
            <person name="Lechner B.E."/>
            <person name="Liimatainen K."/>
            <person name="Lipzen A."/>
            <person name="Lukacs Z."/>
            <person name="Mihaltcheva S."/>
            <person name="Morgado L.N."/>
            <person name="Niskanen T."/>
            <person name="Noordeloos M.E."/>
            <person name="Ohm R.A."/>
            <person name="Ortiz-Santana B."/>
            <person name="Ovrebo C."/>
            <person name="Racz N."/>
            <person name="Riley R."/>
            <person name="Savchenko A."/>
            <person name="Shiryaev A."/>
            <person name="Soop K."/>
            <person name="Spirin V."/>
            <person name="Szebenyi C."/>
            <person name="Tomsovsky M."/>
            <person name="Tulloss R.E."/>
            <person name="Uehling J."/>
            <person name="Grigoriev I.V."/>
            <person name="Vagvolgyi C."/>
            <person name="Papp T."/>
            <person name="Martin F.M."/>
            <person name="Miettinen O."/>
            <person name="Hibbett D.S."/>
            <person name="Nagy L.G."/>
        </authorList>
    </citation>
    <scope>NUCLEOTIDE SEQUENCE [LARGE SCALE GENOMIC DNA]</scope>
    <source>
        <strain evidence="1 2">CBS 962.96</strain>
    </source>
</reference>
<gene>
    <name evidence="1" type="ORF">K435DRAFT_851936</name>
</gene>
<sequence>MYVSLDQTHFLLSIIGSAFSLALSPSPYFPIIPSSPSSFAINLSASNTAIHPLPTLKSESVPGTVTKYTHLDRSGVGCGKIAVAGL</sequence>
<dbReference type="AlphaFoldDB" id="A0A4S8MKX4"/>
<dbReference type="EMBL" id="ML179067">
    <property type="protein sequence ID" value="THV03445.1"/>
    <property type="molecule type" value="Genomic_DNA"/>
</dbReference>
<dbReference type="Proteomes" id="UP000297245">
    <property type="component" value="Unassembled WGS sequence"/>
</dbReference>
<keyword evidence="2" id="KW-1185">Reference proteome</keyword>